<dbReference type="NCBIfam" id="TIGR02985">
    <property type="entry name" value="Sig70_bacteroi1"/>
    <property type="match status" value="1"/>
</dbReference>
<evidence type="ECO:0000256" key="4">
    <source>
        <dbReference type="ARBA" id="ARBA00023163"/>
    </source>
</evidence>
<dbReference type="Gene3D" id="1.10.1740.10">
    <property type="match status" value="1"/>
</dbReference>
<dbReference type="EMBL" id="JBDJNQ010000003">
    <property type="protein sequence ID" value="MEN5377375.1"/>
    <property type="molecule type" value="Genomic_DNA"/>
</dbReference>
<feature type="domain" description="RNA polymerase sigma factor 70 region 4 type 2" evidence="5">
    <location>
        <begin position="110"/>
        <end position="162"/>
    </location>
</feature>
<dbReference type="Proteomes" id="UP001409291">
    <property type="component" value="Unassembled WGS sequence"/>
</dbReference>
<evidence type="ECO:0000256" key="1">
    <source>
        <dbReference type="ARBA" id="ARBA00010641"/>
    </source>
</evidence>
<dbReference type="InterPro" id="IPR013249">
    <property type="entry name" value="RNA_pol_sigma70_r4_t2"/>
</dbReference>
<dbReference type="Gene3D" id="1.10.10.10">
    <property type="entry name" value="Winged helix-like DNA-binding domain superfamily/Winged helix DNA-binding domain"/>
    <property type="match status" value="1"/>
</dbReference>
<dbReference type="SUPFAM" id="SSF88659">
    <property type="entry name" value="Sigma3 and sigma4 domains of RNA polymerase sigma factors"/>
    <property type="match status" value="1"/>
</dbReference>
<keyword evidence="4" id="KW-0804">Transcription</keyword>
<organism evidence="6 7">
    <name type="scientific">Sphingobacterium kitahiroshimense</name>
    <dbReference type="NCBI Taxonomy" id="470446"/>
    <lineage>
        <taxon>Bacteria</taxon>
        <taxon>Pseudomonadati</taxon>
        <taxon>Bacteroidota</taxon>
        <taxon>Sphingobacteriia</taxon>
        <taxon>Sphingobacteriales</taxon>
        <taxon>Sphingobacteriaceae</taxon>
        <taxon>Sphingobacterium</taxon>
    </lineage>
</organism>
<evidence type="ECO:0000259" key="5">
    <source>
        <dbReference type="Pfam" id="PF08281"/>
    </source>
</evidence>
<dbReference type="InterPro" id="IPR039425">
    <property type="entry name" value="RNA_pol_sigma-70-like"/>
</dbReference>
<proteinExistence type="inferred from homology"/>
<protein>
    <submittedName>
        <fullName evidence="6">RNA polymerase sigma-70 factor</fullName>
    </submittedName>
</protein>
<evidence type="ECO:0000256" key="2">
    <source>
        <dbReference type="ARBA" id="ARBA00023015"/>
    </source>
</evidence>
<name>A0ABV0BRI0_9SPHI</name>
<keyword evidence="3" id="KW-0731">Sigma factor</keyword>
<dbReference type="InterPro" id="IPR014284">
    <property type="entry name" value="RNA_pol_sigma-70_dom"/>
</dbReference>
<dbReference type="InterPro" id="IPR013324">
    <property type="entry name" value="RNA_pol_sigma_r3/r4-like"/>
</dbReference>
<reference evidence="6 7" key="1">
    <citation type="submission" date="2024-04" db="EMBL/GenBank/DDBJ databases">
        <title>WGS of bacteria from Torrens River.</title>
        <authorList>
            <person name="Wyrsch E.R."/>
            <person name="Drigo B."/>
        </authorList>
    </citation>
    <scope>NUCLEOTIDE SEQUENCE [LARGE SCALE GENOMIC DNA]</scope>
    <source>
        <strain evidence="6 7">TWI391</strain>
    </source>
</reference>
<dbReference type="NCBIfam" id="TIGR02937">
    <property type="entry name" value="sigma70-ECF"/>
    <property type="match status" value="1"/>
</dbReference>
<dbReference type="InterPro" id="IPR014327">
    <property type="entry name" value="RNA_pol_sigma70_bacteroid"/>
</dbReference>
<evidence type="ECO:0000313" key="6">
    <source>
        <dbReference type="EMBL" id="MEN5377375.1"/>
    </source>
</evidence>
<dbReference type="SUPFAM" id="SSF88946">
    <property type="entry name" value="Sigma2 domain of RNA polymerase sigma factors"/>
    <property type="match status" value="1"/>
</dbReference>
<comment type="similarity">
    <text evidence="1">Belongs to the sigma-70 factor family. ECF subfamily.</text>
</comment>
<evidence type="ECO:0000256" key="3">
    <source>
        <dbReference type="ARBA" id="ARBA00023082"/>
    </source>
</evidence>
<comment type="caution">
    <text evidence="6">The sequence shown here is derived from an EMBL/GenBank/DDBJ whole genome shotgun (WGS) entry which is preliminary data.</text>
</comment>
<dbReference type="Pfam" id="PF08281">
    <property type="entry name" value="Sigma70_r4_2"/>
    <property type="match status" value="1"/>
</dbReference>
<dbReference type="InterPro" id="IPR013325">
    <property type="entry name" value="RNA_pol_sigma_r2"/>
</dbReference>
<keyword evidence="2" id="KW-0805">Transcription regulation</keyword>
<dbReference type="InterPro" id="IPR036388">
    <property type="entry name" value="WH-like_DNA-bd_sf"/>
</dbReference>
<dbReference type="PANTHER" id="PTHR43133">
    <property type="entry name" value="RNA POLYMERASE ECF-TYPE SIGMA FACTO"/>
    <property type="match status" value="1"/>
</dbReference>
<gene>
    <name evidence="6" type="ORF">ABE541_08900</name>
</gene>
<dbReference type="RefSeq" id="WP_021192365.1">
    <property type="nucleotide sequence ID" value="NZ_JAOQNK010000001.1"/>
</dbReference>
<keyword evidence="7" id="KW-1185">Reference proteome</keyword>
<evidence type="ECO:0000313" key="7">
    <source>
        <dbReference type="Proteomes" id="UP001409291"/>
    </source>
</evidence>
<sequence length="171" mass="20465">MDTKIFIINKDSFEQIYLQYWEGMFAFCIKNIQDEEVAKEIVQEVFKSLWERRDDLRLLEVERYLIRAVKLKTFEYIRNKVTRQHHLENIINTAENHYVEHPLIAQELSEKISSLVNKLPAQCKNVFQMSRDQGLTNKEIAHKLYISERAVEYHISKALKTLKTELTEYIN</sequence>
<dbReference type="PANTHER" id="PTHR43133:SF46">
    <property type="entry name" value="RNA POLYMERASE SIGMA-70 FACTOR ECF SUBFAMILY"/>
    <property type="match status" value="1"/>
</dbReference>
<accession>A0ABV0BRI0</accession>